<dbReference type="SUPFAM" id="SSF57850">
    <property type="entry name" value="RING/U-box"/>
    <property type="match status" value="2"/>
</dbReference>
<keyword evidence="9" id="KW-0862">Zinc</keyword>
<dbReference type="FunFam" id="1.20.120.1750:FF:000098">
    <property type="entry name" value="RBR-type E3 ubiquitin transferase"/>
    <property type="match status" value="1"/>
</dbReference>
<organism evidence="11 12">
    <name type="scientific">Sclerotinia nivalis</name>
    <dbReference type="NCBI Taxonomy" id="352851"/>
    <lineage>
        <taxon>Eukaryota</taxon>
        <taxon>Fungi</taxon>
        <taxon>Dikarya</taxon>
        <taxon>Ascomycota</taxon>
        <taxon>Pezizomycotina</taxon>
        <taxon>Leotiomycetes</taxon>
        <taxon>Helotiales</taxon>
        <taxon>Sclerotiniaceae</taxon>
        <taxon>Sclerotinia</taxon>
    </lineage>
</organism>
<dbReference type="Pfam" id="PF01485">
    <property type="entry name" value="IBR"/>
    <property type="match status" value="1"/>
</dbReference>
<evidence type="ECO:0000256" key="6">
    <source>
        <dbReference type="ARBA" id="ARBA00022737"/>
    </source>
</evidence>
<evidence type="ECO:0000313" key="12">
    <source>
        <dbReference type="Proteomes" id="UP001152300"/>
    </source>
</evidence>
<dbReference type="PROSITE" id="PS51873">
    <property type="entry name" value="TRIAD"/>
    <property type="match status" value="1"/>
</dbReference>
<keyword evidence="5" id="KW-0479">Metal-binding</keyword>
<keyword evidence="7" id="KW-0863">Zinc-finger</keyword>
<evidence type="ECO:0000256" key="2">
    <source>
        <dbReference type="ARBA" id="ARBA00004906"/>
    </source>
</evidence>
<keyword evidence="8" id="KW-0833">Ubl conjugation pathway</keyword>
<keyword evidence="4" id="KW-0808">Transferase</keyword>
<evidence type="ECO:0000256" key="3">
    <source>
        <dbReference type="ARBA" id="ARBA00012251"/>
    </source>
</evidence>
<comment type="catalytic activity">
    <reaction evidence="1">
        <text>[E2 ubiquitin-conjugating enzyme]-S-ubiquitinyl-L-cysteine + [acceptor protein]-L-lysine = [E2 ubiquitin-conjugating enzyme]-L-cysteine + [acceptor protein]-N(6)-ubiquitinyl-L-lysine.</text>
        <dbReference type="EC" id="2.3.2.31"/>
    </reaction>
</comment>
<proteinExistence type="predicted"/>
<evidence type="ECO:0000256" key="7">
    <source>
        <dbReference type="ARBA" id="ARBA00022771"/>
    </source>
</evidence>
<dbReference type="EC" id="2.3.2.31" evidence="3"/>
<keyword evidence="12" id="KW-1185">Reference proteome</keyword>
<dbReference type="SMART" id="SM00647">
    <property type="entry name" value="IBR"/>
    <property type="match status" value="2"/>
</dbReference>
<evidence type="ECO:0000256" key="8">
    <source>
        <dbReference type="ARBA" id="ARBA00022786"/>
    </source>
</evidence>
<dbReference type="OrthoDB" id="3496239at2759"/>
<dbReference type="CDD" id="cd20336">
    <property type="entry name" value="Rcat_RBR"/>
    <property type="match status" value="1"/>
</dbReference>
<dbReference type="InterPro" id="IPR044066">
    <property type="entry name" value="TRIAD_supradom"/>
</dbReference>
<accession>A0A9X0AQZ1</accession>
<comment type="pathway">
    <text evidence="2">Protein modification; protein ubiquitination.</text>
</comment>
<gene>
    <name evidence="11" type="ORF">OCU04_004647</name>
</gene>
<keyword evidence="6" id="KW-0677">Repeat</keyword>
<evidence type="ECO:0000259" key="10">
    <source>
        <dbReference type="PROSITE" id="PS51873"/>
    </source>
</evidence>
<reference evidence="11" key="1">
    <citation type="submission" date="2022-11" db="EMBL/GenBank/DDBJ databases">
        <title>Genome Resource of Sclerotinia nivalis Strain SnTB1, a Plant Pathogen Isolated from American Ginseng.</title>
        <authorList>
            <person name="Fan S."/>
        </authorList>
    </citation>
    <scope>NUCLEOTIDE SEQUENCE</scope>
    <source>
        <strain evidence="11">SnTB1</strain>
    </source>
</reference>
<dbReference type="GO" id="GO:0008270">
    <property type="term" value="F:zinc ion binding"/>
    <property type="evidence" value="ECO:0007669"/>
    <property type="project" value="UniProtKB-KW"/>
</dbReference>
<protein>
    <recommendedName>
        <fullName evidence="3">RBR-type E3 ubiquitin transferase</fullName>
        <ecNumber evidence="3">2.3.2.31</ecNumber>
    </recommendedName>
</protein>
<evidence type="ECO:0000313" key="11">
    <source>
        <dbReference type="EMBL" id="KAJ8067289.1"/>
    </source>
</evidence>
<dbReference type="InterPro" id="IPR031127">
    <property type="entry name" value="E3_UB_ligase_RBR"/>
</dbReference>
<comment type="caution">
    <text evidence="11">The sequence shown here is derived from an EMBL/GenBank/DDBJ whole genome shotgun (WGS) entry which is preliminary data.</text>
</comment>
<dbReference type="PANTHER" id="PTHR11685">
    <property type="entry name" value="RBR FAMILY RING FINGER AND IBR DOMAIN-CONTAINING"/>
    <property type="match status" value="1"/>
</dbReference>
<dbReference type="Pfam" id="PF22605">
    <property type="entry name" value="IBR_2"/>
    <property type="match status" value="1"/>
</dbReference>
<feature type="domain" description="RING-type" evidence="10">
    <location>
        <begin position="1"/>
        <end position="181"/>
    </location>
</feature>
<evidence type="ECO:0000256" key="9">
    <source>
        <dbReference type="ARBA" id="ARBA00022833"/>
    </source>
</evidence>
<dbReference type="GO" id="GO:0016567">
    <property type="term" value="P:protein ubiquitination"/>
    <property type="evidence" value="ECO:0007669"/>
    <property type="project" value="InterPro"/>
</dbReference>
<dbReference type="GO" id="GO:0061630">
    <property type="term" value="F:ubiquitin protein ligase activity"/>
    <property type="evidence" value="ECO:0007669"/>
    <property type="project" value="UniProtKB-EC"/>
</dbReference>
<dbReference type="Proteomes" id="UP001152300">
    <property type="component" value="Unassembled WGS sequence"/>
</dbReference>
<dbReference type="Gene3D" id="1.20.120.1750">
    <property type="match status" value="1"/>
</dbReference>
<evidence type="ECO:0000256" key="4">
    <source>
        <dbReference type="ARBA" id="ARBA00022679"/>
    </source>
</evidence>
<dbReference type="AlphaFoldDB" id="A0A9X0AQZ1"/>
<evidence type="ECO:0000256" key="1">
    <source>
        <dbReference type="ARBA" id="ARBA00001798"/>
    </source>
</evidence>
<dbReference type="InterPro" id="IPR054694">
    <property type="entry name" value="Parkin-like_IBR"/>
</dbReference>
<dbReference type="EMBL" id="JAPEIS010000004">
    <property type="protein sequence ID" value="KAJ8067289.1"/>
    <property type="molecule type" value="Genomic_DNA"/>
</dbReference>
<sequence length="181" mass="20632">MRILMSEGKHILKCPICSQDLELWFIQLHCTKAMFTKYCDLALQHYSRSQADFNWCLASKCGSGQIHQGGNARMVCVSCKASTCVHHQLPWRDGLTCAEFDDSGREQWAEEKKSLEKVQKTTVACPRCRAPIEKNGGCSHMKCLSRNALGKGKCGYEFCYYCLVPWQHDEPKHKSGCRVYQ</sequence>
<evidence type="ECO:0000256" key="5">
    <source>
        <dbReference type="ARBA" id="ARBA00022723"/>
    </source>
</evidence>
<dbReference type="InterPro" id="IPR002867">
    <property type="entry name" value="IBR_dom"/>
</dbReference>
<name>A0A9X0AQZ1_9HELO</name>